<proteinExistence type="predicted"/>
<reference evidence="1" key="1">
    <citation type="journal article" date="2020" name="Nature">
        <title>Giant virus diversity and host interactions through global metagenomics.</title>
        <authorList>
            <person name="Schulz F."/>
            <person name="Roux S."/>
            <person name="Paez-Espino D."/>
            <person name="Jungbluth S."/>
            <person name="Walsh D.A."/>
            <person name="Denef V.J."/>
            <person name="McMahon K.D."/>
            <person name="Konstantinidis K.T."/>
            <person name="Eloe-Fadrosh E.A."/>
            <person name="Kyrpides N.C."/>
            <person name="Woyke T."/>
        </authorList>
    </citation>
    <scope>NUCLEOTIDE SEQUENCE</scope>
    <source>
        <strain evidence="1">GVMAG-M-3300020182-33</strain>
    </source>
</reference>
<evidence type="ECO:0000313" key="1">
    <source>
        <dbReference type="EMBL" id="QHS97690.1"/>
    </source>
</evidence>
<organism evidence="1">
    <name type="scientific">viral metagenome</name>
    <dbReference type="NCBI Taxonomy" id="1070528"/>
    <lineage>
        <taxon>unclassified sequences</taxon>
        <taxon>metagenomes</taxon>
        <taxon>organismal metagenomes</taxon>
    </lineage>
</organism>
<sequence>MRRERSLDLREKLLWRLETAAAVQLGLATPAPQARLRQLLSTVHEARVTLVHEAYTSQVCSRSPLRMEGSMLAV</sequence>
<name>A0A6C0BZY4_9ZZZZ</name>
<dbReference type="AlphaFoldDB" id="A0A6C0BZY4"/>
<dbReference type="EMBL" id="MN739302">
    <property type="protein sequence ID" value="QHS97690.1"/>
    <property type="molecule type" value="Genomic_DNA"/>
</dbReference>
<accession>A0A6C0BZY4</accession>
<protein>
    <submittedName>
        <fullName evidence="1">Uncharacterized protein</fullName>
    </submittedName>
</protein>